<protein>
    <recommendedName>
        <fullName evidence="5">Glycosyl transferase family 9</fullName>
    </recommendedName>
</protein>
<dbReference type="AlphaFoldDB" id="A0A1G2MUX4"/>
<evidence type="ECO:0000256" key="1">
    <source>
        <dbReference type="ARBA" id="ARBA00022676"/>
    </source>
</evidence>
<dbReference type="GO" id="GO:0005829">
    <property type="term" value="C:cytosol"/>
    <property type="evidence" value="ECO:0007669"/>
    <property type="project" value="TreeGrafter"/>
</dbReference>
<dbReference type="EMBL" id="MHRP01000007">
    <property type="protein sequence ID" value="OHA27660.1"/>
    <property type="molecule type" value="Genomic_DNA"/>
</dbReference>
<dbReference type="CDD" id="cd03789">
    <property type="entry name" value="GT9_LPS_heptosyltransferase"/>
    <property type="match status" value="1"/>
</dbReference>
<proteinExistence type="predicted"/>
<name>A0A1G2MUX4_9BACT</name>
<organism evidence="3 4">
    <name type="scientific">Candidatus Taylorbacteria bacterium RIFCSPHIGHO2_02_FULL_45_35</name>
    <dbReference type="NCBI Taxonomy" id="1802311"/>
    <lineage>
        <taxon>Bacteria</taxon>
        <taxon>Candidatus Tayloriibacteriota</taxon>
    </lineage>
</organism>
<keyword evidence="1" id="KW-0328">Glycosyltransferase</keyword>
<gene>
    <name evidence="3" type="ORF">A3D56_00495</name>
</gene>
<dbReference type="InterPro" id="IPR002201">
    <property type="entry name" value="Glyco_trans_9"/>
</dbReference>
<dbReference type="Gene3D" id="3.40.50.2000">
    <property type="entry name" value="Glycogen Phosphorylase B"/>
    <property type="match status" value="2"/>
</dbReference>
<dbReference type="PANTHER" id="PTHR30160">
    <property type="entry name" value="TETRAACYLDISACCHARIDE 4'-KINASE-RELATED"/>
    <property type="match status" value="1"/>
</dbReference>
<dbReference type="PANTHER" id="PTHR30160:SF7">
    <property type="entry name" value="ADP-HEPTOSE--LPS HEPTOSYLTRANSFERASE 2"/>
    <property type="match status" value="1"/>
</dbReference>
<dbReference type="Pfam" id="PF01075">
    <property type="entry name" value="Glyco_transf_9"/>
    <property type="match status" value="1"/>
</dbReference>
<evidence type="ECO:0000256" key="2">
    <source>
        <dbReference type="ARBA" id="ARBA00022679"/>
    </source>
</evidence>
<dbReference type="GO" id="GO:0008713">
    <property type="term" value="F:ADP-heptose-lipopolysaccharide heptosyltransferase activity"/>
    <property type="evidence" value="ECO:0007669"/>
    <property type="project" value="TreeGrafter"/>
</dbReference>
<accession>A0A1G2MUX4</accession>
<dbReference type="Proteomes" id="UP000177943">
    <property type="component" value="Unassembled WGS sequence"/>
</dbReference>
<dbReference type="GO" id="GO:0009244">
    <property type="term" value="P:lipopolysaccharide core region biosynthetic process"/>
    <property type="evidence" value="ECO:0007669"/>
    <property type="project" value="TreeGrafter"/>
</dbReference>
<evidence type="ECO:0000313" key="4">
    <source>
        <dbReference type="Proteomes" id="UP000177943"/>
    </source>
</evidence>
<evidence type="ECO:0000313" key="3">
    <source>
        <dbReference type="EMBL" id="OHA27660.1"/>
    </source>
</evidence>
<evidence type="ECO:0008006" key="5">
    <source>
        <dbReference type="Google" id="ProtNLM"/>
    </source>
</evidence>
<keyword evidence="2" id="KW-0808">Transferase</keyword>
<comment type="caution">
    <text evidence="3">The sequence shown here is derived from an EMBL/GenBank/DDBJ whole genome shotgun (WGS) entry which is preliminary data.</text>
</comment>
<reference evidence="3 4" key="1">
    <citation type="journal article" date="2016" name="Nat. Commun.">
        <title>Thousands of microbial genomes shed light on interconnected biogeochemical processes in an aquifer system.</title>
        <authorList>
            <person name="Anantharaman K."/>
            <person name="Brown C.T."/>
            <person name="Hug L.A."/>
            <person name="Sharon I."/>
            <person name="Castelle C.J."/>
            <person name="Probst A.J."/>
            <person name="Thomas B.C."/>
            <person name="Singh A."/>
            <person name="Wilkins M.J."/>
            <person name="Karaoz U."/>
            <person name="Brodie E.L."/>
            <person name="Williams K.H."/>
            <person name="Hubbard S.S."/>
            <person name="Banfield J.F."/>
        </authorList>
    </citation>
    <scope>NUCLEOTIDE SEQUENCE [LARGE SCALE GENOMIC DNA]</scope>
</reference>
<dbReference type="InterPro" id="IPR051199">
    <property type="entry name" value="LPS_LOS_Heptosyltrfase"/>
</dbReference>
<dbReference type="SUPFAM" id="SSF53756">
    <property type="entry name" value="UDP-Glycosyltransferase/glycogen phosphorylase"/>
    <property type="match status" value="1"/>
</dbReference>
<sequence length="385" mass="42614">MKELVWKLKNLGILAMAFIYAGLFKWPRKKAVLPPQTIAIIQGAKLGDMVCTTPLFRAIKKTYPNSKLIVVGDAVNQKLLAGHPDVDKYVTWRKNFFEVVRALRQEKIDSGIVTLPSLESLAMLLLGNAKMVAAPIIIDGDSPYETSSYKMLRRFAITVPNRNGNYVPREYLRLLEPIGIKTDDTKKHLTYSAAGYERVKKLLEEKGAQPKQDFLVGILPAVGGDKLKLWAPEKFAKIADYLTEKYNAHIIILGSGRDRVEVEKVVAHLSSNTKVINTLDLLSVDELKAMIASLSLFISADTGPVYIAEAFGVATIDIVGPVDEHVQPPRGGLHRTVAAPRQKAMLGVLENIPQSVEEALRQSADISVDMVTKVIDELIPLIKKR</sequence>